<dbReference type="Proteomes" id="UP000078597">
    <property type="component" value="Unassembled WGS sequence"/>
</dbReference>
<dbReference type="PANTHER" id="PTHR10953:SF102">
    <property type="entry name" value="ADENYLYLTRANSFERASE AND SULFURTRANSFERASE MOCS3"/>
    <property type="match status" value="1"/>
</dbReference>
<dbReference type="OrthoDB" id="10261062at2759"/>
<dbReference type="EMBL" id="FLQW01000908">
    <property type="protein sequence ID" value="SBS86683.1"/>
    <property type="molecule type" value="Genomic_DNA"/>
</dbReference>
<reference evidence="5" key="1">
    <citation type="submission" date="2016-05" db="EMBL/GenBank/DDBJ databases">
        <authorList>
            <person name="Naeem Raeece"/>
        </authorList>
    </citation>
    <scope>NUCLEOTIDE SEQUENCE [LARGE SCALE GENOMIC DNA]</scope>
</reference>
<accession>A0A1A8W6A8</accession>
<keyword evidence="1" id="KW-0812">Transmembrane</keyword>
<dbReference type="RefSeq" id="XP_028862397.1">
    <property type="nucleotide sequence ID" value="XM_029005849.1"/>
</dbReference>
<sequence length="556" mass="64283">MMHLVKYDYVKYAICFILGYYVRGIIKFVKRKKKNIFINVKVVLYSKIRSLFCSYLISSYEKNLVKIEKDLFYKNYDRETIEKHGKYINIYDMPSDAFEKISQTKILIIGIGGLGSPLCLYLSKFTFKEIGLVDGDKVEESNLHRQIIHKKKNVGLNKTISAKLTVEDIDRDSNNIKCYPFYFDKIKGLDLIKKYDIIIDCTDNISTRFLINDICVLYKKKLIFGSALGLYGQLNVFNMSENSSNCYRCIKNFNNHTEGNDCDENGILSTVTGVIGLLQANEVIKLSTGLHKETLKNFLTYNSFSNVKPFETLNINKKNKNCICSSHNFKELYNFILNNNYPNNNDTECKKINTSSYKYDIDVFNFLDILNKNFSFFEFPIDHLCILDVRKYNNTNVYGLRNSIKWSYCDIMESISYYAGGSNADNRGNDPNALNSGNTAITTNNMNKLVKIILDKLEISLLKGNIVIIVICRRGIDSLKITKYFNKFFLGEKNNSFSCADKATPVFSSFDNKLKYFNEEEKIGTYNFPNKNIFTYNMKGGYIELQKKIFKNLPFL</sequence>
<dbReference type="OMA" id="SNCYRCL"/>
<evidence type="ECO:0000313" key="4">
    <source>
        <dbReference type="EMBL" id="SCO92957.1"/>
    </source>
</evidence>
<dbReference type="InterPro" id="IPR035985">
    <property type="entry name" value="Ubiquitin-activating_enz"/>
</dbReference>
<dbReference type="Proteomes" id="UP000219813">
    <property type="component" value="Chromosome 11"/>
</dbReference>
<dbReference type="InterPro" id="IPR000594">
    <property type="entry name" value="ThiF_NAD_FAD-bd"/>
</dbReference>
<dbReference type="InterPro" id="IPR045886">
    <property type="entry name" value="ThiF/MoeB/HesA"/>
</dbReference>
<dbReference type="SUPFAM" id="SSF69572">
    <property type="entry name" value="Activating enzymes of the ubiquitin-like proteins"/>
    <property type="match status" value="1"/>
</dbReference>
<organism evidence="3 5">
    <name type="scientific">Plasmodium malariae</name>
    <dbReference type="NCBI Taxonomy" id="5858"/>
    <lineage>
        <taxon>Eukaryota</taxon>
        <taxon>Sar</taxon>
        <taxon>Alveolata</taxon>
        <taxon>Apicomplexa</taxon>
        <taxon>Aconoidasida</taxon>
        <taxon>Haemosporida</taxon>
        <taxon>Plasmodiidae</taxon>
        <taxon>Plasmodium</taxon>
        <taxon>Plasmodium (Plasmodium)</taxon>
    </lineage>
</organism>
<evidence type="ECO:0000313" key="5">
    <source>
        <dbReference type="Proteomes" id="UP000078597"/>
    </source>
</evidence>
<dbReference type="GO" id="GO:0005737">
    <property type="term" value="C:cytoplasm"/>
    <property type="evidence" value="ECO:0007669"/>
    <property type="project" value="TreeGrafter"/>
</dbReference>
<dbReference type="KEGG" id="pmal:PMUG01_11020800"/>
<dbReference type="Gene3D" id="3.40.50.720">
    <property type="entry name" value="NAD(P)-binding Rossmann-like Domain"/>
    <property type="match status" value="1"/>
</dbReference>
<dbReference type="GO" id="GO:0016779">
    <property type="term" value="F:nucleotidyltransferase activity"/>
    <property type="evidence" value="ECO:0007669"/>
    <property type="project" value="TreeGrafter"/>
</dbReference>
<name>A0A1A8W6A8_PLAMA</name>
<keyword evidence="6" id="KW-1185">Reference proteome</keyword>
<dbReference type="GO" id="GO:0004792">
    <property type="term" value="F:thiosulfate-cyanide sulfurtransferase activity"/>
    <property type="evidence" value="ECO:0007669"/>
    <property type="project" value="TreeGrafter"/>
</dbReference>
<evidence type="ECO:0000313" key="6">
    <source>
        <dbReference type="Proteomes" id="UP000219813"/>
    </source>
</evidence>
<reference evidence="4 6" key="3">
    <citation type="submission" date="2016-06" db="EMBL/GenBank/DDBJ databases">
        <authorList>
            <consortium name="Pathogen Informatics"/>
        </authorList>
    </citation>
    <scope>NUCLEOTIDE SEQUENCE [LARGE SCALE GENOMIC DNA]</scope>
</reference>
<dbReference type="PANTHER" id="PTHR10953">
    <property type="entry name" value="UBIQUITIN-ACTIVATING ENZYME E1"/>
    <property type="match status" value="1"/>
</dbReference>
<dbReference type="GO" id="GO:0042292">
    <property type="term" value="F:URM1 activating enzyme activity"/>
    <property type="evidence" value="ECO:0007669"/>
    <property type="project" value="TreeGrafter"/>
</dbReference>
<evidence type="ECO:0000313" key="3">
    <source>
        <dbReference type="EMBL" id="SBS86683.1"/>
    </source>
</evidence>
<dbReference type="Gene3D" id="3.40.250.10">
    <property type="entry name" value="Rhodanese-like domain"/>
    <property type="match status" value="1"/>
</dbReference>
<feature type="transmembrane region" description="Helical" evidence="1">
    <location>
        <begin position="12"/>
        <end position="29"/>
    </location>
</feature>
<feature type="domain" description="THIF-type NAD/FAD binding fold" evidence="2">
    <location>
        <begin position="88"/>
        <end position="322"/>
    </location>
</feature>
<dbReference type="CDD" id="cd00757">
    <property type="entry name" value="ThiF_MoeB_HesA_family"/>
    <property type="match status" value="1"/>
</dbReference>
<dbReference type="GeneID" id="39869668"/>
<dbReference type="VEuPathDB" id="PlasmoDB:PmUG01_11020800"/>
<evidence type="ECO:0000256" key="1">
    <source>
        <dbReference type="SAM" id="Phobius"/>
    </source>
</evidence>
<keyword evidence="1" id="KW-1133">Transmembrane helix</keyword>
<protein>
    <submittedName>
        <fullName evidence="3">Ubiquitin-activating enzyme, putative</fullName>
    </submittedName>
</protein>
<dbReference type="AlphaFoldDB" id="A0A1A8W6A8"/>
<reference evidence="3" key="2">
    <citation type="submission" date="2016-05" db="EMBL/GenBank/DDBJ databases">
        <authorList>
            <person name="Lavstsen T."/>
            <person name="Jespersen J.S."/>
        </authorList>
    </citation>
    <scope>NUCLEOTIDE SEQUENCE [LARGE SCALE GENOMIC DNA]</scope>
</reference>
<dbReference type="EMBL" id="LT594632">
    <property type="protein sequence ID" value="SCO92957.1"/>
    <property type="molecule type" value="Genomic_DNA"/>
</dbReference>
<gene>
    <name evidence="4" type="primary">PmUG01_11020800</name>
    <name evidence="3" type="ORF">PMALA_016920</name>
    <name evidence="4" type="ORF">PMUG01_11020800</name>
</gene>
<keyword evidence="1" id="KW-0472">Membrane</keyword>
<dbReference type="Pfam" id="PF00899">
    <property type="entry name" value="ThiF"/>
    <property type="match status" value="1"/>
</dbReference>
<dbReference type="InterPro" id="IPR036873">
    <property type="entry name" value="Rhodanese-like_dom_sf"/>
</dbReference>
<evidence type="ECO:0000259" key="2">
    <source>
        <dbReference type="Pfam" id="PF00899"/>
    </source>
</evidence>
<proteinExistence type="predicted"/>